<evidence type="ECO:0000313" key="1">
    <source>
        <dbReference type="EMBL" id="KKL82105.1"/>
    </source>
</evidence>
<organism evidence="1">
    <name type="scientific">marine sediment metagenome</name>
    <dbReference type="NCBI Taxonomy" id="412755"/>
    <lineage>
        <taxon>unclassified sequences</taxon>
        <taxon>metagenomes</taxon>
        <taxon>ecological metagenomes</taxon>
    </lineage>
</organism>
<evidence type="ECO:0008006" key="2">
    <source>
        <dbReference type="Google" id="ProtNLM"/>
    </source>
</evidence>
<sequence>MSINVSDYGLIPHKTIAVSIGQVYGRLNVIGIGKKESNKRAYIIVQCSCGSPPKAIEMNNLRAGKSKSCGCIIKEMKTTHGSAKHPLYFRWRNMIDRCESPQSCNYHRYGARGIKVCERWHNIQNFIKDMYPTYRKYLEIERLDNEGNYEPNNCIWGSRSQQALNRRTNHKITFEGRTMTISEWAREKGIKYNCLSDRILNQKLSPKEALTRKVLTIEESTKNALATRWAKYRE</sequence>
<reference evidence="1" key="1">
    <citation type="journal article" date="2015" name="Nature">
        <title>Complex archaea that bridge the gap between prokaryotes and eukaryotes.</title>
        <authorList>
            <person name="Spang A."/>
            <person name="Saw J.H."/>
            <person name="Jorgensen S.L."/>
            <person name="Zaremba-Niedzwiedzka K."/>
            <person name="Martijn J."/>
            <person name="Lind A.E."/>
            <person name="van Eijk R."/>
            <person name="Schleper C."/>
            <person name="Guy L."/>
            <person name="Ettema T.J."/>
        </authorList>
    </citation>
    <scope>NUCLEOTIDE SEQUENCE</scope>
</reference>
<protein>
    <recommendedName>
        <fullName evidence="2">Nuclease associated modular domain-containing protein</fullName>
    </recommendedName>
</protein>
<gene>
    <name evidence="1" type="ORF">LCGC14_1988090</name>
</gene>
<name>A0A0F9HK86_9ZZZZ</name>
<comment type="caution">
    <text evidence="1">The sequence shown here is derived from an EMBL/GenBank/DDBJ whole genome shotgun (WGS) entry which is preliminary data.</text>
</comment>
<dbReference type="AlphaFoldDB" id="A0A0F9HK86"/>
<proteinExistence type="predicted"/>
<accession>A0A0F9HK86</accession>
<dbReference type="EMBL" id="LAZR01022364">
    <property type="protein sequence ID" value="KKL82105.1"/>
    <property type="molecule type" value="Genomic_DNA"/>
</dbReference>